<feature type="transmembrane region" description="Helical" evidence="6">
    <location>
        <begin position="68"/>
        <end position="90"/>
    </location>
</feature>
<accession>A0A2T0U413</accession>
<dbReference type="Pfam" id="PF01594">
    <property type="entry name" value="AI-2E_transport"/>
    <property type="match status" value="1"/>
</dbReference>
<evidence type="ECO:0000256" key="1">
    <source>
        <dbReference type="ARBA" id="ARBA00004141"/>
    </source>
</evidence>
<dbReference type="EMBL" id="PVTH01000005">
    <property type="protein sequence ID" value="PRY52640.1"/>
    <property type="molecule type" value="Genomic_DNA"/>
</dbReference>
<dbReference type="GO" id="GO:0016020">
    <property type="term" value="C:membrane"/>
    <property type="evidence" value="ECO:0007669"/>
    <property type="project" value="UniProtKB-SubCell"/>
</dbReference>
<feature type="transmembrane region" description="Helical" evidence="6">
    <location>
        <begin position="15"/>
        <end position="32"/>
    </location>
</feature>
<evidence type="ECO:0000313" key="7">
    <source>
        <dbReference type="EMBL" id="PRY52640.1"/>
    </source>
</evidence>
<evidence type="ECO:0000256" key="2">
    <source>
        <dbReference type="ARBA" id="ARBA00009773"/>
    </source>
</evidence>
<proteinExistence type="inferred from homology"/>
<keyword evidence="4 6" id="KW-1133">Transmembrane helix</keyword>
<keyword evidence="5 6" id="KW-0472">Membrane</keyword>
<comment type="caution">
    <text evidence="7">The sequence shown here is derived from an EMBL/GenBank/DDBJ whole genome shotgun (WGS) entry which is preliminary data.</text>
</comment>
<feature type="transmembrane region" description="Helical" evidence="6">
    <location>
        <begin position="201"/>
        <end position="220"/>
    </location>
</feature>
<dbReference type="Proteomes" id="UP000238034">
    <property type="component" value="Unassembled WGS sequence"/>
</dbReference>
<keyword evidence="3 6" id="KW-0812">Transmembrane</keyword>
<evidence type="ECO:0000256" key="5">
    <source>
        <dbReference type="ARBA" id="ARBA00023136"/>
    </source>
</evidence>
<organism evidence="7 8">
    <name type="scientific">Arcticibacter pallidicorallinus</name>
    <dbReference type="NCBI Taxonomy" id="1259464"/>
    <lineage>
        <taxon>Bacteria</taxon>
        <taxon>Pseudomonadati</taxon>
        <taxon>Bacteroidota</taxon>
        <taxon>Sphingobacteriia</taxon>
        <taxon>Sphingobacteriales</taxon>
        <taxon>Sphingobacteriaceae</taxon>
        <taxon>Arcticibacter</taxon>
    </lineage>
</organism>
<gene>
    <name evidence="7" type="ORF">B0I27_105106</name>
</gene>
<feature type="transmembrane region" description="Helical" evidence="6">
    <location>
        <begin position="143"/>
        <end position="166"/>
    </location>
</feature>
<dbReference type="AlphaFoldDB" id="A0A2T0U413"/>
<keyword evidence="8" id="KW-1185">Reference proteome</keyword>
<evidence type="ECO:0000256" key="4">
    <source>
        <dbReference type="ARBA" id="ARBA00022989"/>
    </source>
</evidence>
<dbReference type="OrthoDB" id="5761230at2"/>
<dbReference type="PANTHER" id="PTHR21716">
    <property type="entry name" value="TRANSMEMBRANE PROTEIN"/>
    <property type="match status" value="1"/>
</dbReference>
<sequence>MTEEKKDLNLFAKKVWITAGIIALLVILIFILKAAFNVLLMIFAGSLISVFFHGLADLVERNTNWKRSWSMAVGVLFTFVVIGSMFYLMGAKISQQASEMSKEIPGLVDTAESKLKESSIGRKILYYVSGNNSQKLMNSFQQIFRTSFGVVGDLYIIFFIGLFFTVRPSMYKDGFVKLMPIAAKPGAVRVLNRISGTLKGWLKGALLAMLIIAIFTFIGLKIVGMPMALALAVMAGFLNFIPNFGPLIAMIPAVLLGLTIDTNTGLIIALMYVGIQAMESNVVTPMIQNAIIKIPPAMIIISQVLIGTLTGGLGIILATPLLAVVIVIIDELYVKNQADAIQPAK</sequence>
<dbReference type="GO" id="GO:0055085">
    <property type="term" value="P:transmembrane transport"/>
    <property type="evidence" value="ECO:0007669"/>
    <property type="project" value="TreeGrafter"/>
</dbReference>
<evidence type="ECO:0000313" key="8">
    <source>
        <dbReference type="Proteomes" id="UP000238034"/>
    </source>
</evidence>
<feature type="transmembrane region" description="Helical" evidence="6">
    <location>
        <begin position="39"/>
        <end position="56"/>
    </location>
</feature>
<name>A0A2T0U413_9SPHI</name>
<feature type="transmembrane region" description="Helical" evidence="6">
    <location>
        <begin position="227"/>
        <end position="245"/>
    </location>
</feature>
<reference evidence="7 8" key="1">
    <citation type="submission" date="2018-03" db="EMBL/GenBank/DDBJ databases">
        <title>Genomic Encyclopedia of Type Strains, Phase III (KMG-III): the genomes of soil and plant-associated and newly described type strains.</title>
        <authorList>
            <person name="Whitman W."/>
        </authorList>
    </citation>
    <scope>NUCLEOTIDE SEQUENCE [LARGE SCALE GENOMIC DNA]</scope>
    <source>
        <strain evidence="7 8">CGMCC 1.9313</strain>
    </source>
</reference>
<comment type="subcellular location">
    <subcellularLocation>
        <location evidence="1">Membrane</location>
        <topology evidence="1">Multi-pass membrane protein</topology>
    </subcellularLocation>
</comment>
<dbReference type="RefSeq" id="WP_106293061.1">
    <property type="nucleotide sequence ID" value="NZ_PVTH01000005.1"/>
</dbReference>
<dbReference type="PANTHER" id="PTHR21716:SF62">
    <property type="entry name" value="TRANSPORT PROTEIN YDBI-RELATED"/>
    <property type="match status" value="1"/>
</dbReference>
<comment type="similarity">
    <text evidence="2">Belongs to the autoinducer-2 exporter (AI-2E) (TC 2.A.86) family.</text>
</comment>
<evidence type="ECO:0000256" key="6">
    <source>
        <dbReference type="SAM" id="Phobius"/>
    </source>
</evidence>
<feature type="transmembrane region" description="Helical" evidence="6">
    <location>
        <begin position="296"/>
        <end position="329"/>
    </location>
</feature>
<dbReference type="InterPro" id="IPR002549">
    <property type="entry name" value="AI-2E-like"/>
</dbReference>
<protein>
    <submittedName>
        <fullName evidence="7">Putative PurR-regulated permease PerM</fullName>
    </submittedName>
</protein>
<evidence type="ECO:0000256" key="3">
    <source>
        <dbReference type="ARBA" id="ARBA00022692"/>
    </source>
</evidence>